<dbReference type="InterPro" id="IPR012507">
    <property type="entry name" value="YibE_F"/>
</dbReference>
<keyword evidence="3" id="KW-1185">Reference proteome</keyword>
<dbReference type="EMBL" id="JAHXPT010000015">
    <property type="protein sequence ID" value="MBW6411555.1"/>
    <property type="molecule type" value="Genomic_DNA"/>
</dbReference>
<reference evidence="2 3" key="1">
    <citation type="submission" date="2021-07" db="EMBL/GenBank/DDBJ databases">
        <title>Clostridium weizhouense sp. nov., an anaerobic bacterium isolated from activated sludge of Petroleum wastewater.</title>
        <authorList>
            <person name="Li Q."/>
        </authorList>
    </citation>
    <scope>NUCLEOTIDE SEQUENCE [LARGE SCALE GENOMIC DNA]</scope>
    <source>
        <strain evidence="2 3">YB-6</strain>
    </source>
</reference>
<feature type="transmembrane region" description="Helical" evidence="1">
    <location>
        <begin position="309"/>
        <end position="333"/>
    </location>
</feature>
<dbReference type="Pfam" id="PF07907">
    <property type="entry name" value="YibE_F"/>
    <property type="match status" value="1"/>
</dbReference>
<accession>A0ABS7AUX7</accession>
<keyword evidence="1" id="KW-1133">Transmembrane helix</keyword>
<evidence type="ECO:0000313" key="2">
    <source>
        <dbReference type="EMBL" id="MBW6411555.1"/>
    </source>
</evidence>
<dbReference type="PANTHER" id="PTHR41771:SF1">
    <property type="entry name" value="MEMBRANE PROTEIN"/>
    <property type="match status" value="1"/>
</dbReference>
<comment type="caution">
    <text evidence="2">The sequence shown here is derived from an EMBL/GenBank/DDBJ whole genome shotgun (WGS) entry which is preliminary data.</text>
</comment>
<keyword evidence="1" id="KW-0812">Transmembrane</keyword>
<dbReference type="PANTHER" id="PTHR41771">
    <property type="entry name" value="MEMBRANE PROTEIN-RELATED"/>
    <property type="match status" value="1"/>
</dbReference>
<feature type="transmembrane region" description="Helical" evidence="1">
    <location>
        <begin position="208"/>
        <end position="231"/>
    </location>
</feature>
<organism evidence="2 3">
    <name type="scientific">Clostridium weizhouense</name>
    <dbReference type="NCBI Taxonomy" id="2859781"/>
    <lineage>
        <taxon>Bacteria</taxon>
        <taxon>Bacillati</taxon>
        <taxon>Bacillota</taxon>
        <taxon>Clostridia</taxon>
        <taxon>Eubacteriales</taxon>
        <taxon>Clostridiaceae</taxon>
        <taxon>Clostridium</taxon>
    </lineage>
</organism>
<sequence>MEIKRYKSDILFIVVTILLGLIIVFSSKFIFNGGFVEDKLNRGVKYYKAEVVAIDKEKLQKDKYIDDIELGYQQIKLKVLDGPYINQEFNVVNNISRLYNTKVKQGSEVIAALYFKDGEINDISISSFKRSQVIITMGVLFLMAILLVGGFRGLKAIVSLIFTIVCVIYLMLPLMLRGISPIWASIIVVAISTAITLILVAGINKKSLVAISGTLIGVIIAGILAYAFGVWGNLSGINMSDAESIMYISENTGLKIKGIMFAGILISALGAVMDVAMSISSSIFEIHSLNKNMSIRDLFKSGMNIGKDIIGTMANTLILAFAGGSLNILILIYCSNMSANRLLNLDIIGTELIQGLAGSTGIILTVPVTALIASYLSKRKNGNRTRIKNKKKFKVIKNENR</sequence>
<feature type="transmembrane region" description="Helical" evidence="1">
    <location>
        <begin position="12"/>
        <end position="31"/>
    </location>
</feature>
<proteinExistence type="predicted"/>
<protein>
    <submittedName>
        <fullName evidence="2">YibE/F family protein</fullName>
    </submittedName>
</protein>
<name>A0ABS7AUX7_9CLOT</name>
<feature type="transmembrane region" description="Helical" evidence="1">
    <location>
        <begin position="131"/>
        <end position="149"/>
    </location>
</feature>
<evidence type="ECO:0000313" key="3">
    <source>
        <dbReference type="Proteomes" id="UP001519921"/>
    </source>
</evidence>
<dbReference type="Proteomes" id="UP001519921">
    <property type="component" value="Unassembled WGS sequence"/>
</dbReference>
<feature type="transmembrane region" description="Helical" evidence="1">
    <location>
        <begin position="182"/>
        <end position="201"/>
    </location>
</feature>
<feature type="transmembrane region" description="Helical" evidence="1">
    <location>
        <begin position="259"/>
        <end position="288"/>
    </location>
</feature>
<feature type="transmembrane region" description="Helical" evidence="1">
    <location>
        <begin position="353"/>
        <end position="376"/>
    </location>
</feature>
<gene>
    <name evidence="2" type="ORF">KYD98_15830</name>
</gene>
<dbReference type="RefSeq" id="WP_219781018.1">
    <property type="nucleotide sequence ID" value="NZ_JAHXPT010000015.1"/>
</dbReference>
<evidence type="ECO:0000256" key="1">
    <source>
        <dbReference type="SAM" id="Phobius"/>
    </source>
</evidence>
<feature type="transmembrane region" description="Helical" evidence="1">
    <location>
        <begin position="156"/>
        <end position="176"/>
    </location>
</feature>
<keyword evidence="1" id="KW-0472">Membrane</keyword>